<sequence>GKFLPKEEAKGIHWMTWTCVLGLEVNGIWPKYSNVNDINSVDANYSSAALVTGDDFGLVKLFRFPCLKKVNQCALTNVILSAAKFKKYIGHSAHVTNVRWSHDLQWVLSTGGADHSVFQWRFLPEGVMNGVLEPLLQ</sequence>
<feature type="domain" description="EML-like second beta-propeller" evidence="4">
    <location>
        <begin position="7"/>
        <end position="121"/>
    </location>
</feature>
<dbReference type="SUPFAM" id="SSF50978">
    <property type="entry name" value="WD40 repeat-like"/>
    <property type="match status" value="1"/>
</dbReference>
<accession>A0ABD0Q3X4</accession>
<keyword evidence="6" id="KW-1185">Reference proteome</keyword>
<protein>
    <recommendedName>
        <fullName evidence="4">EML-like second beta-propeller domain-containing protein</fullName>
    </recommendedName>
</protein>
<organism evidence="5 6">
    <name type="scientific">Cirrhinus mrigala</name>
    <name type="common">Mrigala</name>
    <dbReference type="NCBI Taxonomy" id="683832"/>
    <lineage>
        <taxon>Eukaryota</taxon>
        <taxon>Metazoa</taxon>
        <taxon>Chordata</taxon>
        <taxon>Craniata</taxon>
        <taxon>Vertebrata</taxon>
        <taxon>Euteleostomi</taxon>
        <taxon>Actinopterygii</taxon>
        <taxon>Neopterygii</taxon>
        <taxon>Teleostei</taxon>
        <taxon>Ostariophysi</taxon>
        <taxon>Cypriniformes</taxon>
        <taxon>Cyprinidae</taxon>
        <taxon>Labeoninae</taxon>
        <taxon>Labeonini</taxon>
        <taxon>Cirrhinus</taxon>
    </lineage>
</organism>
<comment type="caution">
    <text evidence="5">The sequence shown here is derived from an EMBL/GenBank/DDBJ whole genome shotgun (WGS) entry which is preliminary data.</text>
</comment>
<dbReference type="PROSITE" id="PS50082">
    <property type="entry name" value="WD_REPEATS_2"/>
    <property type="match status" value="1"/>
</dbReference>
<dbReference type="AlphaFoldDB" id="A0ABD0Q3X4"/>
<evidence type="ECO:0000313" key="5">
    <source>
        <dbReference type="EMBL" id="KAL0180610.1"/>
    </source>
</evidence>
<gene>
    <name evidence="5" type="ORF">M9458_023016</name>
</gene>
<dbReference type="EMBL" id="JAMKFB020000011">
    <property type="protein sequence ID" value="KAL0180610.1"/>
    <property type="molecule type" value="Genomic_DNA"/>
</dbReference>
<evidence type="ECO:0000313" key="6">
    <source>
        <dbReference type="Proteomes" id="UP001529510"/>
    </source>
</evidence>
<evidence type="ECO:0000256" key="1">
    <source>
        <dbReference type="ARBA" id="ARBA00022574"/>
    </source>
</evidence>
<dbReference type="Proteomes" id="UP001529510">
    <property type="component" value="Unassembled WGS sequence"/>
</dbReference>
<feature type="non-terminal residue" evidence="5">
    <location>
        <position position="1"/>
    </location>
</feature>
<evidence type="ECO:0000259" key="4">
    <source>
        <dbReference type="Pfam" id="PF23414"/>
    </source>
</evidence>
<name>A0ABD0Q3X4_CIRMR</name>
<keyword evidence="2" id="KW-0677">Repeat</keyword>
<dbReference type="InterPro" id="IPR015943">
    <property type="entry name" value="WD40/YVTN_repeat-like_dom_sf"/>
</dbReference>
<dbReference type="Pfam" id="PF23414">
    <property type="entry name" value="Beta-prop_EML_2"/>
    <property type="match status" value="1"/>
</dbReference>
<dbReference type="InterPro" id="IPR001680">
    <property type="entry name" value="WD40_rpt"/>
</dbReference>
<evidence type="ECO:0000256" key="3">
    <source>
        <dbReference type="PROSITE-ProRule" id="PRU00221"/>
    </source>
</evidence>
<keyword evidence="1 3" id="KW-0853">WD repeat</keyword>
<dbReference type="PANTHER" id="PTHR13720">
    <property type="entry name" value="WD-40 REPEAT PROTEIN"/>
    <property type="match status" value="1"/>
</dbReference>
<proteinExistence type="predicted"/>
<evidence type="ECO:0000256" key="2">
    <source>
        <dbReference type="ARBA" id="ARBA00022737"/>
    </source>
</evidence>
<reference evidence="5 6" key="1">
    <citation type="submission" date="2024-05" db="EMBL/GenBank/DDBJ databases">
        <title>Genome sequencing and assembly of Indian major carp, Cirrhinus mrigala (Hamilton, 1822).</title>
        <authorList>
            <person name="Mohindra V."/>
            <person name="Chowdhury L.M."/>
            <person name="Lal K."/>
            <person name="Jena J.K."/>
        </authorList>
    </citation>
    <scope>NUCLEOTIDE SEQUENCE [LARGE SCALE GENOMIC DNA]</scope>
    <source>
        <strain evidence="5">CM1030</strain>
        <tissue evidence="5">Blood</tissue>
    </source>
</reference>
<dbReference type="InterPro" id="IPR055442">
    <property type="entry name" value="Beta-prop_EML-like_2nd"/>
</dbReference>
<dbReference type="InterPro" id="IPR050630">
    <property type="entry name" value="WD_repeat_EMAP"/>
</dbReference>
<dbReference type="InterPro" id="IPR036322">
    <property type="entry name" value="WD40_repeat_dom_sf"/>
</dbReference>
<dbReference type="PANTHER" id="PTHR13720:SF33">
    <property type="entry name" value="HELP DOMAIN-CONTAINING PROTEIN"/>
    <property type="match status" value="1"/>
</dbReference>
<feature type="non-terminal residue" evidence="5">
    <location>
        <position position="137"/>
    </location>
</feature>
<dbReference type="Gene3D" id="2.130.10.10">
    <property type="entry name" value="YVTN repeat-like/Quinoprotein amine dehydrogenase"/>
    <property type="match status" value="1"/>
</dbReference>
<feature type="repeat" description="WD" evidence="3">
    <location>
        <begin position="88"/>
        <end position="120"/>
    </location>
</feature>